<dbReference type="EMBL" id="JAPFCC010000001">
    <property type="protein sequence ID" value="MCW7552598.1"/>
    <property type="molecule type" value="Genomic_DNA"/>
</dbReference>
<organism evidence="1 2">
    <name type="scientific">Endozoicomonas gorgoniicola</name>
    <dbReference type="NCBI Taxonomy" id="1234144"/>
    <lineage>
        <taxon>Bacteria</taxon>
        <taxon>Pseudomonadati</taxon>
        <taxon>Pseudomonadota</taxon>
        <taxon>Gammaproteobacteria</taxon>
        <taxon>Oceanospirillales</taxon>
        <taxon>Endozoicomonadaceae</taxon>
        <taxon>Endozoicomonas</taxon>
    </lineage>
</organism>
<dbReference type="Pfam" id="PF03903">
    <property type="entry name" value="Phage_T4_gp36"/>
    <property type="match status" value="1"/>
</dbReference>
<sequence length="526" mass="55832">MSLTIHQSGIDAAINAQARGFAGVTLNRVDLYNGSSKIKPLTLKGVQVIEPSRIYVVAQDSTTDVYDVTKMQFYTDGGVLFATAQNDDGSIIQSKAANATLLLAHQLNLSANPGTVAPSGDVSIYAPQATESLLGTAEIATQSETNDGTDDRRMVTPKKLRAWWDTVRSWGNITGKPSTFPPATHNHDSRYYTEAEMNTKLAAKLSRSGGTLTGNGQITWGAGSEVGYIRQRGKGELQIGSDDLIEFMETDDNEVAVSISCNRKKLTVYGKAYVDSNQQVFADNYHPYADKLTTARTISLSGDATGSVSFDGSANKTLSVTVKDDSHNHTIANVDGLQTALDAGTRQATENQRGQAEIATQAKTDAGTDDRGIVTPKTLKSRLASWAAGLFKSAAYKDAGQADGQVALIGDPATNGNTAVIVSSGSNANGHYRVYSDGFTVQEGQASAGSNGVATITLPIEMNNKPRYASAIVNEFAIPSSGQRDALSKTYAAYIVPNSTGSSVQFLFLRAGQPLTASFTWKVTGY</sequence>
<dbReference type="RefSeq" id="WP_262567550.1">
    <property type="nucleotide sequence ID" value="NZ_JAPFCC010000001.1"/>
</dbReference>
<name>A0ABT3MU43_9GAMM</name>
<evidence type="ECO:0000313" key="2">
    <source>
        <dbReference type="Proteomes" id="UP001209854"/>
    </source>
</evidence>
<keyword evidence="2" id="KW-1185">Reference proteome</keyword>
<accession>A0ABT3MU43</accession>
<reference evidence="1 2" key="1">
    <citation type="submission" date="2022-10" db="EMBL/GenBank/DDBJ databases">
        <title>High-quality genome sequences of two octocoral-associated bacteria, Endozoicomonas euniceicola EF212 and Endozoicomonas gorgoniicola PS125.</title>
        <authorList>
            <person name="Chiou Y.-J."/>
            <person name="Chen Y.-H."/>
        </authorList>
    </citation>
    <scope>NUCLEOTIDE SEQUENCE [LARGE SCALE GENOMIC DNA]</scope>
    <source>
        <strain evidence="1 2">PS125</strain>
    </source>
</reference>
<dbReference type="Proteomes" id="UP001209854">
    <property type="component" value="Unassembled WGS sequence"/>
</dbReference>
<gene>
    <name evidence="1" type="ORF">NX722_08030</name>
</gene>
<proteinExistence type="predicted"/>
<dbReference type="InterPro" id="IPR005601">
    <property type="entry name" value="Tail_fibre_p36"/>
</dbReference>
<evidence type="ECO:0000313" key="1">
    <source>
        <dbReference type="EMBL" id="MCW7552598.1"/>
    </source>
</evidence>
<protein>
    <submittedName>
        <fullName evidence="1">Uncharacterized protein</fullName>
    </submittedName>
</protein>
<comment type="caution">
    <text evidence="1">The sequence shown here is derived from an EMBL/GenBank/DDBJ whole genome shotgun (WGS) entry which is preliminary data.</text>
</comment>